<proteinExistence type="predicted"/>
<evidence type="ECO:0000313" key="2">
    <source>
        <dbReference type="EMBL" id="SCV05670.1"/>
    </source>
</evidence>
<dbReference type="AlphaFoldDB" id="A0A1G4KMH5"/>
<dbReference type="EMBL" id="LT598447">
    <property type="protein sequence ID" value="SCV05670.1"/>
    <property type="molecule type" value="Genomic_DNA"/>
</dbReference>
<protein>
    <submittedName>
        <fullName evidence="2">LANO_0H12596g1_1</fullName>
    </submittedName>
</protein>
<name>A0A1G4KMH5_9SACH</name>
<keyword evidence="3" id="KW-1185">Reference proteome</keyword>
<reference evidence="3" key="1">
    <citation type="submission" date="2016-03" db="EMBL/GenBank/DDBJ databases">
        <authorList>
            <person name="Devillers Hugo."/>
        </authorList>
    </citation>
    <scope>NUCLEOTIDE SEQUENCE [LARGE SCALE GENOMIC DNA]</scope>
</reference>
<dbReference type="Proteomes" id="UP000189911">
    <property type="component" value="Chromosome H"/>
</dbReference>
<accession>A0A1G4KMH5</accession>
<gene>
    <name evidence="2" type="ORF">LANO_0H12596G</name>
</gene>
<feature type="region of interest" description="Disordered" evidence="1">
    <location>
        <begin position="111"/>
        <end position="156"/>
    </location>
</feature>
<organism evidence="2 3">
    <name type="scientific">Lachancea nothofagi CBS 11611</name>
    <dbReference type="NCBI Taxonomy" id="1266666"/>
    <lineage>
        <taxon>Eukaryota</taxon>
        <taxon>Fungi</taxon>
        <taxon>Dikarya</taxon>
        <taxon>Ascomycota</taxon>
        <taxon>Saccharomycotina</taxon>
        <taxon>Saccharomycetes</taxon>
        <taxon>Saccharomycetales</taxon>
        <taxon>Saccharomycetaceae</taxon>
        <taxon>Lachancea</taxon>
    </lineage>
</organism>
<evidence type="ECO:0000313" key="3">
    <source>
        <dbReference type="Proteomes" id="UP000189911"/>
    </source>
</evidence>
<evidence type="ECO:0000256" key="1">
    <source>
        <dbReference type="SAM" id="MobiDB-lite"/>
    </source>
</evidence>
<sequence>MHNFHPNRTLPSYIQLTVTYFPCTLDLSPIQTPTLPKITPNLENINYTTLRFHHAFITLPPPTTLPPQNYTLPPPSCTPYLAAEVPPPSSPPQKRHSFPFLFSRLPLTSARRRPRRRPPLPLPLSRLPPASPGFRGPAGSSPNFPSPKKKKKKSLPNKPLHNPIFFFFHFLTLLL</sequence>